<comment type="caution">
    <text evidence="2">The sequence shown here is derived from an EMBL/GenBank/DDBJ whole genome shotgun (WGS) entry which is preliminary data.</text>
</comment>
<reference evidence="2 3" key="1">
    <citation type="journal article" date="2020" name="Microorganisms">
        <title>Osmotic Adaptation and Compatible Solute Biosynthesis of Phototrophic Bacteria as Revealed from Genome Analyses.</title>
        <authorList>
            <person name="Imhoff J.F."/>
            <person name="Rahn T."/>
            <person name="Kunzel S."/>
            <person name="Keller A."/>
            <person name="Neulinger S.C."/>
        </authorList>
    </citation>
    <scope>NUCLEOTIDE SEQUENCE [LARGE SCALE GENOMIC DNA]</scope>
    <source>
        <strain evidence="2 3">DSM 9895</strain>
    </source>
</reference>
<feature type="non-terminal residue" evidence="2">
    <location>
        <position position="50"/>
    </location>
</feature>
<keyword evidence="1" id="KW-0812">Transmembrane</keyword>
<accession>A0ABS1DKJ5</accession>
<organism evidence="2 3">
    <name type="scientific">Rhodovibrio sodomensis</name>
    <dbReference type="NCBI Taxonomy" id="1088"/>
    <lineage>
        <taxon>Bacteria</taxon>
        <taxon>Pseudomonadati</taxon>
        <taxon>Pseudomonadota</taxon>
        <taxon>Alphaproteobacteria</taxon>
        <taxon>Rhodospirillales</taxon>
        <taxon>Rhodovibrionaceae</taxon>
        <taxon>Rhodovibrio</taxon>
    </lineage>
</organism>
<evidence type="ECO:0000313" key="2">
    <source>
        <dbReference type="EMBL" id="MBK1671041.1"/>
    </source>
</evidence>
<sequence>MKTEGRLRDQAQRFAWGFGALTLAAIGSVSIWTPFLDPAYLARWFDWPNL</sequence>
<dbReference type="Proteomes" id="UP001296873">
    <property type="component" value="Unassembled WGS sequence"/>
</dbReference>
<evidence type="ECO:0000256" key="1">
    <source>
        <dbReference type="SAM" id="Phobius"/>
    </source>
</evidence>
<dbReference type="EMBL" id="NRRL01000138">
    <property type="protein sequence ID" value="MBK1671041.1"/>
    <property type="molecule type" value="Genomic_DNA"/>
</dbReference>
<proteinExistence type="predicted"/>
<gene>
    <name evidence="2" type="ORF">CKO28_23830</name>
</gene>
<keyword evidence="1" id="KW-0472">Membrane</keyword>
<keyword evidence="1" id="KW-1133">Transmembrane helix</keyword>
<protein>
    <submittedName>
        <fullName evidence="2">Ubiquinol oxidase subunit II</fullName>
    </submittedName>
</protein>
<name>A0ABS1DKJ5_9PROT</name>
<feature type="transmembrane region" description="Helical" evidence="1">
    <location>
        <begin position="14"/>
        <end position="35"/>
    </location>
</feature>
<evidence type="ECO:0000313" key="3">
    <source>
        <dbReference type="Proteomes" id="UP001296873"/>
    </source>
</evidence>
<keyword evidence="3" id="KW-1185">Reference proteome</keyword>